<dbReference type="InterPro" id="IPR013758">
    <property type="entry name" value="Topo_IIA_A/C_ab"/>
</dbReference>
<dbReference type="GO" id="GO:0009330">
    <property type="term" value="C:DNA topoisomerase type II (double strand cut, ATP-hydrolyzing) complex"/>
    <property type="evidence" value="ECO:0007669"/>
    <property type="project" value="TreeGrafter"/>
</dbReference>
<feature type="compositionally biased region" description="Acidic residues" evidence="12">
    <location>
        <begin position="842"/>
        <end position="858"/>
    </location>
</feature>
<keyword evidence="6 10" id="KW-0799">Topoisomerase</keyword>
<dbReference type="InterPro" id="IPR035516">
    <property type="entry name" value="Gyrase/topoIV_suA_C"/>
</dbReference>
<dbReference type="InterPro" id="IPR002205">
    <property type="entry name" value="Topo_IIA_dom_A"/>
</dbReference>
<keyword evidence="7 10" id="KW-0238">DNA-binding</keyword>
<evidence type="ECO:0000256" key="2">
    <source>
        <dbReference type="ARBA" id="ARBA00008263"/>
    </source>
</evidence>
<evidence type="ECO:0000256" key="9">
    <source>
        <dbReference type="ARBA" id="ARBA00058442"/>
    </source>
</evidence>
<dbReference type="Pfam" id="PF03989">
    <property type="entry name" value="DNA_gyraseA_C"/>
    <property type="match status" value="6"/>
</dbReference>
<evidence type="ECO:0000256" key="7">
    <source>
        <dbReference type="ARBA" id="ARBA00023125"/>
    </source>
</evidence>
<dbReference type="SUPFAM" id="SSF101904">
    <property type="entry name" value="GyrA/ParC C-terminal domain-like"/>
    <property type="match status" value="1"/>
</dbReference>
<dbReference type="Gene3D" id="3.90.199.10">
    <property type="entry name" value="Topoisomerase II, domain 5"/>
    <property type="match status" value="1"/>
</dbReference>
<dbReference type="InterPro" id="IPR050220">
    <property type="entry name" value="Type_II_DNA_Topoisomerases"/>
</dbReference>
<dbReference type="EC" id="5.6.2.2" evidence="10"/>
<dbReference type="InterPro" id="IPR013760">
    <property type="entry name" value="Topo_IIA-like_dom_sf"/>
</dbReference>
<evidence type="ECO:0000256" key="11">
    <source>
        <dbReference type="PROSITE-ProRule" id="PRU01384"/>
    </source>
</evidence>
<dbReference type="PANTHER" id="PTHR43493">
    <property type="entry name" value="DNA GYRASE/TOPOISOMERASE SUBUNIT A"/>
    <property type="match status" value="1"/>
</dbReference>
<feature type="domain" description="Topo IIA-type catalytic" evidence="13">
    <location>
        <begin position="34"/>
        <end position="533"/>
    </location>
</feature>
<protein>
    <recommendedName>
        <fullName evidence="10">DNA gyrase subunit A</fullName>
        <ecNumber evidence="10">5.6.2.2</ecNumber>
    </recommendedName>
</protein>
<comment type="caution">
    <text evidence="14">The sequence shown here is derived from an EMBL/GenBank/DDBJ whole genome shotgun (WGS) entry which is preliminary data.</text>
</comment>
<evidence type="ECO:0000256" key="5">
    <source>
        <dbReference type="ARBA" id="ARBA00022840"/>
    </source>
</evidence>
<comment type="miscellaneous">
    <text evidence="10">Few gyrases are as efficient as E.coli at forming negative supercoils. Not all organisms have 2 type II topoisomerases; in organisms with a single type II topoisomerase this enzyme also has to decatenate newly replicated chromosomes.</text>
</comment>
<dbReference type="GO" id="GO:0006265">
    <property type="term" value="P:DNA topological change"/>
    <property type="evidence" value="ECO:0007669"/>
    <property type="project" value="UniProtKB-UniRule"/>
</dbReference>
<evidence type="ECO:0000256" key="3">
    <source>
        <dbReference type="ARBA" id="ARBA00022490"/>
    </source>
</evidence>
<comment type="catalytic activity">
    <reaction evidence="1 10 11">
        <text>ATP-dependent breakage, passage and rejoining of double-stranded DNA.</text>
        <dbReference type="EC" id="5.6.2.2"/>
    </reaction>
</comment>
<dbReference type="NCBIfam" id="NF004044">
    <property type="entry name" value="PRK05561.1"/>
    <property type="match status" value="1"/>
</dbReference>
<comment type="subcellular location">
    <subcellularLocation>
        <location evidence="10">Cytoplasm</location>
    </subcellularLocation>
</comment>
<comment type="function">
    <text evidence="9">Negative supercoiling favors strand separation, and DNA replication, transcription, recombination and repair, all of which involve strand separation. Type II topoisomerases break and join 2 DNA strands simultaneously in an ATP-dependent manner.</text>
</comment>
<dbReference type="Gene3D" id="3.30.1360.40">
    <property type="match status" value="1"/>
</dbReference>
<dbReference type="SMART" id="SM00434">
    <property type="entry name" value="TOP4c"/>
    <property type="match status" value="1"/>
</dbReference>
<feature type="active site" description="O-(5'-phospho-DNA)-tyrosine intermediate" evidence="10 11">
    <location>
        <position position="122"/>
    </location>
</feature>
<dbReference type="FunFam" id="3.30.1360.40:FF:000002">
    <property type="entry name" value="DNA gyrase subunit A"/>
    <property type="match status" value="1"/>
</dbReference>
<dbReference type="PANTHER" id="PTHR43493:SF5">
    <property type="entry name" value="DNA GYRASE SUBUNIT A, CHLOROPLASTIC_MITOCHONDRIAL"/>
    <property type="match status" value="1"/>
</dbReference>
<dbReference type="InterPro" id="IPR005743">
    <property type="entry name" value="GyrA"/>
</dbReference>
<dbReference type="HAMAP" id="MF_01897">
    <property type="entry name" value="GyrA"/>
    <property type="match status" value="1"/>
</dbReference>
<accession>A0A4R4K2U6</accession>
<evidence type="ECO:0000256" key="8">
    <source>
        <dbReference type="ARBA" id="ARBA00023235"/>
    </source>
</evidence>
<keyword evidence="5 10" id="KW-0067">ATP-binding</keyword>
<proteinExistence type="inferred from homology"/>
<dbReference type="NCBIfam" id="TIGR01063">
    <property type="entry name" value="gyrA"/>
    <property type="match status" value="1"/>
</dbReference>
<evidence type="ECO:0000313" key="15">
    <source>
        <dbReference type="Proteomes" id="UP000295598"/>
    </source>
</evidence>
<dbReference type="GO" id="GO:0034335">
    <property type="term" value="F:DNA negative supercoiling activity"/>
    <property type="evidence" value="ECO:0007669"/>
    <property type="project" value="UniProtKB-ARBA"/>
</dbReference>
<dbReference type="Gene3D" id="1.10.268.10">
    <property type="entry name" value="Topoisomerase, domain 3"/>
    <property type="match status" value="1"/>
</dbReference>
<dbReference type="PROSITE" id="PS52040">
    <property type="entry name" value="TOPO_IIA"/>
    <property type="match status" value="1"/>
</dbReference>
<evidence type="ECO:0000256" key="1">
    <source>
        <dbReference type="ARBA" id="ARBA00000185"/>
    </source>
</evidence>
<dbReference type="InterPro" id="IPR006691">
    <property type="entry name" value="GyrA/parC_rep"/>
</dbReference>
<dbReference type="SUPFAM" id="SSF56719">
    <property type="entry name" value="Type II DNA topoisomerase"/>
    <property type="match status" value="1"/>
</dbReference>
<keyword evidence="4 10" id="KW-0547">Nucleotide-binding</keyword>
<keyword evidence="3 10" id="KW-0963">Cytoplasm</keyword>
<dbReference type="Gene3D" id="2.120.10.90">
    <property type="entry name" value="DNA gyrase/topoisomerase IV, subunit A, C-terminal"/>
    <property type="match status" value="1"/>
</dbReference>
<dbReference type="InterPro" id="IPR013757">
    <property type="entry name" value="Topo_IIA_A_a_sf"/>
</dbReference>
<evidence type="ECO:0000256" key="4">
    <source>
        <dbReference type="ARBA" id="ARBA00022741"/>
    </source>
</evidence>
<feature type="short sequence motif" description="GyrA-box" evidence="10">
    <location>
        <begin position="560"/>
        <end position="566"/>
    </location>
</feature>
<comment type="function">
    <text evidence="10">A type II topoisomerase that negatively supercoils closed circular double-stranded (ds) DNA in an ATP-dependent manner to modulate DNA topology and maintain chromosomes in an underwound state. Negative supercoiling favors strand separation, and DNA replication, transcription, recombination and repair, all of which involve strand separation. Also able to catalyze the interconversion of other topological isomers of dsDNA rings, including catenanes and knotted rings. Type II topoisomerases break and join 2 DNA strands simultaneously in an ATP-dependent manner.</text>
</comment>
<dbReference type="GO" id="GO:0005737">
    <property type="term" value="C:cytoplasm"/>
    <property type="evidence" value="ECO:0007669"/>
    <property type="project" value="UniProtKB-SubCell"/>
</dbReference>
<dbReference type="Proteomes" id="UP000295598">
    <property type="component" value="Unassembled WGS sequence"/>
</dbReference>
<name>A0A4R4K2U6_9GAMM</name>
<dbReference type="FunFam" id="3.90.199.10:FF:000001">
    <property type="entry name" value="DNA gyrase subunit A"/>
    <property type="match status" value="1"/>
</dbReference>
<evidence type="ECO:0000313" key="14">
    <source>
        <dbReference type="EMBL" id="TDB61628.1"/>
    </source>
</evidence>
<feature type="region of interest" description="Disordered" evidence="12">
    <location>
        <begin position="835"/>
        <end position="875"/>
    </location>
</feature>
<dbReference type="RefSeq" id="WP_132352603.1">
    <property type="nucleotide sequence ID" value="NZ_CAWOJO010000004.1"/>
</dbReference>
<dbReference type="EMBL" id="PUJY01000004">
    <property type="protein sequence ID" value="TDB61628.1"/>
    <property type="molecule type" value="Genomic_DNA"/>
</dbReference>
<dbReference type="AlphaFoldDB" id="A0A4R4K2U6"/>
<gene>
    <name evidence="10" type="primary">gyrA</name>
    <name evidence="14" type="ORF">C5467_03795</name>
</gene>
<evidence type="ECO:0000256" key="12">
    <source>
        <dbReference type="SAM" id="MobiDB-lite"/>
    </source>
</evidence>
<evidence type="ECO:0000259" key="13">
    <source>
        <dbReference type="PROSITE" id="PS52040"/>
    </source>
</evidence>
<dbReference type="NCBIfam" id="NF004043">
    <property type="entry name" value="PRK05560.1"/>
    <property type="match status" value="1"/>
</dbReference>
<sequence length="875" mass="97255">MSDIAREITPVNIEEELKSSYLDYAMSVIVGRALPDVRDGLKPVHRRVLFAMSVLGNDWNKPYKKSARVVGDVIGKYHPHGDSAVYDTIVRMAQPFSLRYMLVDGQGNFGSVDGDSAAAMRYTEVRMSKIAHELLADLEKETVDFVPNYDGTEQIPEVMPTKVPNLLINGSSGIAVGMATNIPPHNLSEVIDGCLAYIEDENISIEGLMQYIPGPDFPTAAIINGRRGIQEAYRTGRGKIYIRARAEIEVDEKNGRETILVHEIPYQVNKARLIEKIAELVKEKRIEGISALRDESDKDGMRIVIEVKRDAVGEVVLNNLYSLTQLQVSFGINMVALHQGQPKLLNLKDILSAFVSHRREVVTRRTVFELRKARDRAHILEALAVALANIDPIIELIRRAPSPAEAKAALVAQPWELGNVASMLERAGDDAARPEWLEPQYGVHEGKYYLTEQQAQAILDLRLQKLTGLEHEKLLDEYRELLTLIGELMFILENPERLMEVIREELLAIKAQYNDARRTEITENTADINIEDLINQEDVVVTLSHQGYVKYQPLSDYEAQRRGGKGKSAARIKQEDFIDRLLVANTHDTILCFSSRGRLYWMKVYQLPEASRGARGRPIVNLLPLEQDERITAILPVREYEEGLYVFMATASGTVKKTALQDFSRPRSAGILAVNLNDGDELIGVDLTNGSNEVMLFSADGKVVRFEEGAVRSMGRTATGVRGIKLSGEDKVVSLIIPRGEGEILTVTENGYGKRTAESEYPIKSRATQGVISIKVSERNGNVIGAIQVDPTDQIMMITDAGTLVRTRVSEVSVVGRNTQGVTLIRTAEDEKVVGLQRVAEPEDDDDGLAEEGEELENDNTHSPDADNSESIDPV</sequence>
<dbReference type="GO" id="GO:0005524">
    <property type="term" value="F:ATP binding"/>
    <property type="evidence" value="ECO:0007669"/>
    <property type="project" value="UniProtKB-UniRule"/>
</dbReference>
<comment type="subunit">
    <text evidence="10">Heterotetramer, composed of two GyrA and two GyrB chains. In the heterotetramer, GyrA contains the active site tyrosine that forms a transient covalent intermediate with DNA, while GyrB binds cofactors and catalyzes ATP hydrolysis.</text>
</comment>
<evidence type="ECO:0000256" key="6">
    <source>
        <dbReference type="ARBA" id="ARBA00023029"/>
    </source>
</evidence>
<keyword evidence="8 10" id="KW-0413">Isomerase</keyword>
<organism evidence="14 15">
    <name type="scientific">Photorhabdus khanii subsp. guanajuatensis</name>
    <dbReference type="NCBI Taxonomy" id="2100166"/>
    <lineage>
        <taxon>Bacteria</taxon>
        <taxon>Pseudomonadati</taxon>
        <taxon>Pseudomonadota</taxon>
        <taxon>Gammaproteobacteria</taxon>
        <taxon>Enterobacterales</taxon>
        <taxon>Morganellaceae</taxon>
        <taxon>Photorhabdus</taxon>
    </lineage>
</organism>
<dbReference type="Pfam" id="PF00521">
    <property type="entry name" value="DNA_topoisoIV"/>
    <property type="match status" value="1"/>
</dbReference>
<dbReference type="GO" id="GO:0006261">
    <property type="term" value="P:DNA-templated DNA replication"/>
    <property type="evidence" value="ECO:0007669"/>
    <property type="project" value="UniProtKB-UniRule"/>
</dbReference>
<dbReference type="GO" id="GO:0005694">
    <property type="term" value="C:chromosome"/>
    <property type="evidence" value="ECO:0007669"/>
    <property type="project" value="InterPro"/>
</dbReference>
<comment type="similarity">
    <text evidence="2 10">Belongs to the type II topoisomerase GyrA/ParC subunit family.</text>
</comment>
<evidence type="ECO:0000256" key="10">
    <source>
        <dbReference type="HAMAP-Rule" id="MF_01897"/>
    </source>
</evidence>
<dbReference type="CDD" id="cd00187">
    <property type="entry name" value="TOP4c"/>
    <property type="match status" value="1"/>
</dbReference>
<dbReference type="GO" id="GO:0003677">
    <property type="term" value="F:DNA binding"/>
    <property type="evidence" value="ECO:0007669"/>
    <property type="project" value="UniProtKB-UniRule"/>
</dbReference>
<reference evidence="14 15" key="1">
    <citation type="journal article" date="2019" name="Int. J. Syst. Evol. Microbiol.">
        <title>Photorhabdus khanii subsp. guanajuatensis subsp. nov., isolated from Heterorhabditis atacamensis, and Photorhabdus luminescens subsp. mexicana subsp. nov., isolated from Heterorhabditis mexicana entomopathogenic nematodes.</title>
        <authorList>
            <person name="Machado R.A.R."/>
            <person name="Bruno P."/>
            <person name="Arce C.C.M."/>
            <person name="Liechti N."/>
            <person name="Kohler A."/>
            <person name="Bernal J."/>
            <person name="Bruggmann R."/>
            <person name="Turlings T.C.J."/>
        </authorList>
    </citation>
    <scope>NUCLEOTIDE SEQUENCE [LARGE SCALE GENOMIC DNA]</scope>
    <source>
        <strain evidence="14 15">MEX20-17</strain>
    </source>
</reference>
<dbReference type="FunFam" id="2.120.10.90:FF:000002">
    <property type="entry name" value="DNA gyrase subunit A"/>
    <property type="match status" value="1"/>
</dbReference>